<name>A0A9X4SI17_9LACT</name>
<dbReference type="Proteomes" id="UP001153203">
    <property type="component" value="Unassembled WGS sequence"/>
</dbReference>
<reference evidence="2" key="1">
    <citation type="submission" date="2022-06" db="EMBL/GenBank/DDBJ databases">
        <title>Lactococcus from bovine mastitis in China.</title>
        <authorList>
            <person name="Lin Y."/>
            <person name="Han B."/>
        </authorList>
    </citation>
    <scope>NUCLEOTIDE SEQUENCE</scope>
    <source>
        <strain evidence="2">Hebei-B-39</strain>
    </source>
</reference>
<proteinExistence type="predicted"/>
<dbReference type="RefSeq" id="WP_279363080.1">
    <property type="nucleotide sequence ID" value="NZ_JAMWGA010000002.1"/>
</dbReference>
<sequence length="193" mass="21675">MAYKKSDSPKVTRARLLVFLGMIAAATILLIFGISKLESLSIVHSYLGYVNLIVHYLKVILICVITVFVGIVILTIGQLIYTKRSGSPYYYILHHRLDNWLQMVGVCRVDTEGNTLIPRVRKIKIGTKDGLEIEIIGDSRRDLLEIQDALTDYVQSKGSPWTVSDCYPFNGYVIYVFDKGIEDDRLSGGDIGL</sequence>
<feature type="transmembrane region" description="Helical" evidence="1">
    <location>
        <begin position="16"/>
        <end position="35"/>
    </location>
</feature>
<protein>
    <submittedName>
        <fullName evidence="2">Uncharacterized protein</fullName>
    </submittedName>
</protein>
<comment type="caution">
    <text evidence="2">The sequence shown here is derived from an EMBL/GenBank/DDBJ whole genome shotgun (WGS) entry which is preliminary data.</text>
</comment>
<gene>
    <name evidence="2" type="ORF">NF708_04120</name>
</gene>
<keyword evidence="1" id="KW-1133">Transmembrane helix</keyword>
<evidence type="ECO:0000313" key="3">
    <source>
        <dbReference type="Proteomes" id="UP001153203"/>
    </source>
</evidence>
<accession>A0A9X4SI17</accession>
<dbReference type="AlphaFoldDB" id="A0A9X4SI17"/>
<keyword evidence="1" id="KW-0812">Transmembrane</keyword>
<evidence type="ECO:0000256" key="1">
    <source>
        <dbReference type="SAM" id="Phobius"/>
    </source>
</evidence>
<keyword evidence="1" id="KW-0472">Membrane</keyword>
<organism evidence="2 3">
    <name type="scientific">Lactococcus formosensis</name>
    <dbReference type="NCBI Taxonomy" id="1281486"/>
    <lineage>
        <taxon>Bacteria</taxon>
        <taxon>Bacillati</taxon>
        <taxon>Bacillota</taxon>
        <taxon>Bacilli</taxon>
        <taxon>Lactobacillales</taxon>
        <taxon>Streptococcaceae</taxon>
        <taxon>Lactococcus</taxon>
    </lineage>
</organism>
<evidence type="ECO:0000313" key="2">
    <source>
        <dbReference type="EMBL" id="MDG6193190.1"/>
    </source>
</evidence>
<dbReference type="EMBL" id="JAMWGI010000002">
    <property type="protein sequence ID" value="MDG6193190.1"/>
    <property type="molecule type" value="Genomic_DNA"/>
</dbReference>
<feature type="transmembrane region" description="Helical" evidence="1">
    <location>
        <begin position="55"/>
        <end position="81"/>
    </location>
</feature>